<organism evidence="1 2">
    <name type="scientific">Terribacillus saccharophilus</name>
    <dbReference type="NCBI Taxonomy" id="361277"/>
    <lineage>
        <taxon>Bacteria</taxon>
        <taxon>Bacillati</taxon>
        <taxon>Bacillota</taxon>
        <taxon>Bacilli</taxon>
        <taxon>Bacillales</taxon>
        <taxon>Bacillaceae</taxon>
        <taxon>Terribacillus</taxon>
    </lineage>
</organism>
<evidence type="ECO:0000313" key="2">
    <source>
        <dbReference type="Proteomes" id="UP000216852"/>
    </source>
</evidence>
<protein>
    <submittedName>
        <fullName evidence="1">Cytoplasmic protein</fullName>
    </submittedName>
</protein>
<dbReference type="EMBL" id="NPBJ01000035">
    <property type="protein sequence ID" value="PAD98569.1"/>
    <property type="molecule type" value="Genomic_DNA"/>
</dbReference>
<name>A0ABX4GUN5_9BACI</name>
<keyword evidence="2" id="KW-1185">Reference proteome</keyword>
<dbReference type="Proteomes" id="UP000216852">
    <property type="component" value="Unassembled WGS sequence"/>
</dbReference>
<accession>A0ABX4GUN5</accession>
<evidence type="ECO:0000313" key="1">
    <source>
        <dbReference type="EMBL" id="PAD98569.1"/>
    </source>
</evidence>
<dbReference type="Gene3D" id="3.30.500.20">
    <property type="entry name" value="BH3703-like domains"/>
    <property type="match status" value="1"/>
</dbReference>
<dbReference type="InterPro" id="IPR036170">
    <property type="entry name" value="YezG-like_sf"/>
</dbReference>
<proteinExistence type="predicted"/>
<dbReference type="Pfam" id="PF04634">
    <property type="entry name" value="YezG-like"/>
    <property type="match status" value="1"/>
</dbReference>
<reference evidence="1 2" key="1">
    <citation type="submission" date="2017-07" db="EMBL/GenBank/DDBJ databases">
        <title>Isolation and whole genome analysis of endospore-forming bacteria from heroin.</title>
        <authorList>
            <person name="Kalinowski J."/>
            <person name="Ahrens B."/>
            <person name="Al-Dilaimi A."/>
            <person name="Winkler A."/>
            <person name="Wibberg D."/>
            <person name="Schleenbecker U."/>
            <person name="Ruckert C."/>
            <person name="Wolfel R."/>
            <person name="Grass G."/>
        </authorList>
    </citation>
    <scope>NUCLEOTIDE SEQUENCE [LARGE SCALE GENOMIC DNA]</scope>
    <source>
        <strain evidence="1 2">7517-1</strain>
    </source>
</reference>
<gene>
    <name evidence="1" type="ORF">CHH48_16580</name>
</gene>
<comment type="caution">
    <text evidence="1">The sequence shown here is derived from an EMBL/GenBank/DDBJ whole genome shotgun (WGS) entry which is preliminary data.</text>
</comment>
<dbReference type="InterPro" id="IPR006728">
    <property type="entry name" value="YezG-like"/>
</dbReference>
<sequence>MDKNFMDYKCIVNTLVDMIPEEWAKIYLYAEYREGYKKVFFYYYPENKSKPIYSLDIIDIFNIDEDDFDRLENELYSCFTNLWLEFSKEEQESWSHLTYILDSNGKMKINYGYDDLSEISPVEKQEKWESEYIK</sequence>
<dbReference type="SUPFAM" id="SSF160424">
    <property type="entry name" value="BH3703-like"/>
    <property type="match status" value="1"/>
</dbReference>